<sequence>MARYKLCFGLVAVLALLAAADPAPARSGGGFRTYTDIAYASAQPAASRGHLLDLYVPDRSPGAARPLLIVMGGSGWYGDNGKAYAKDLAPFFTAAGFVVAGVSTRSSRQARFPAQLHDLKAAIRWLRAHAGAFGIDRRRLAVMGDSSGGWTAVMAGVTGNDRALEGRVGVAGYPSDVQAVVDLYAPIDFLQMDAHMIPGACASFNRAFGLTSCHADPRSPESALLGCPIATCPAQVRRANPIAYVSSTAPPFLIAHGDRDRLVPVQQSELLFAALSAAGVPATLYVTPGVGHSKGIVSAAQPPATVTPGPATGRPTLETIERFLRRALEL</sequence>
<name>A0ABW2HRS7_9ACTN</name>
<dbReference type="InterPro" id="IPR050300">
    <property type="entry name" value="GDXG_lipolytic_enzyme"/>
</dbReference>
<dbReference type="SUPFAM" id="SSF53474">
    <property type="entry name" value="alpha/beta-Hydrolases"/>
    <property type="match status" value="1"/>
</dbReference>
<proteinExistence type="predicted"/>
<feature type="signal peptide" evidence="2">
    <location>
        <begin position="1"/>
        <end position="25"/>
    </location>
</feature>
<feature type="domain" description="BD-FAE-like" evidence="3">
    <location>
        <begin position="52"/>
        <end position="275"/>
    </location>
</feature>
<dbReference type="InterPro" id="IPR029058">
    <property type="entry name" value="AB_hydrolase_fold"/>
</dbReference>
<evidence type="ECO:0000256" key="2">
    <source>
        <dbReference type="SAM" id="SignalP"/>
    </source>
</evidence>
<keyword evidence="2" id="KW-0732">Signal</keyword>
<reference evidence="5" key="1">
    <citation type="journal article" date="2019" name="Int. J. Syst. Evol. Microbiol.">
        <title>The Global Catalogue of Microorganisms (GCM) 10K type strain sequencing project: providing services to taxonomists for standard genome sequencing and annotation.</title>
        <authorList>
            <consortium name="The Broad Institute Genomics Platform"/>
            <consortium name="The Broad Institute Genome Sequencing Center for Infectious Disease"/>
            <person name="Wu L."/>
            <person name="Ma J."/>
        </authorList>
    </citation>
    <scope>NUCLEOTIDE SEQUENCE [LARGE SCALE GENOMIC DNA]</scope>
    <source>
        <strain evidence="5">XZYJT-10</strain>
    </source>
</reference>
<evidence type="ECO:0000256" key="1">
    <source>
        <dbReference type="ARBA" id="ARBA00022801"/>
    </source>
</evidence>
<dbReference type="InterPro" id="IPR049492">
    <property type="entry name" value="BD-FAE-like_dom"/>
</dbReference>
<feature type="chain" id="PRO_5046596740" evidence="2">
    <location>
        <begin position="26"/>
        <end position="330"/>
    </location>
</feature>
<dbReference type="Gene3D" id="3.40.50.1820">
    <property type="entry name" value="alpha/beta hydrolase"/>
    <property type="match status" value="1"/>
</dbReference>
<dbReference type="GO" id="GO:0016787">
    <property type="term" value="F:hydrolase activity"/>
    <property type="evidence" value="ECO:0007669"/>
    <property type="project" value="UniProtKB-KW"/>
</dbReference>
<dbReference type="PANTHER" id="PTHR48081">
    <property type="entry name" value="AB HYDROLASE SUPERFAMILY PROTEIN C4A8.06C"/>
    <property type="match status" value="1"/>
</dbReference>
<dbReference type="EMBL" id="JBHTBJ010000011">
    <property type="protein sequence ID" value="MFC7275892.1"/>
    <property type="molecule type" value="Genomic_DNA"/>
</dbReference>
<dbReference type="Pfam" id="PF20434">
    <property type="entry name" value="BD-FAE"/>
    <property type="match status" value="1"/>
</dbReference>
<keyword evidence="1 4" id="KW-0378">Hydrolase</keyword>
<protein>
    <submittedName>
        <fullName evidence="4">Alpha/beta hydrolase fold domain-containing protein</fullName>
    </submittedName>
</protein>
<gene>
    <name evidence="4" type="ORF">ACFQS1_18020</name>
</gene>
<organism evidence="4 5">
    <name type="scientific">Paractinoplanes rhizophilus</name>
    <dbReference type="NCBI Taxonomy" id="1416877"/>
    <lineage>
        <taxon>Bacteria</taxon>
        <taxon>Bacillati</taxon>
        <taxon>Actinomycetota</taxon>
        <taxon>Actinomycetes</taxon>
        <taxon>Micromonosporales</taxon>
        <taxon>Micromonosporaceae</taxon>
        <taxon>Paractinoplanes</taxon>
    </lineage>
</organism>
<evidence type="ECO:0000313" key="5">
    <source>
        <dbReference type="Proteomes" id="UP001596548"/>
    </source>
</evidence>
<comment type="caution">
    <text evidence="4">The sequence shown here is derived from an EMBL/GenBank/DDBJ whole genome shotgun (WGS) entry which is preliminary data.</text>
</comment>
<dbReference type="PANTHER" id="PTHR48081:SF13">
    <property type="entry name" value="ALPHA_BETA HYDROLASE"/>
    <property type="match status" value="1"/>
</dbReference>
<accession>A0ABW2HRS7</accession>
<dbReference type="Proteomes" id="UP001596548">
    <property type="component" value="Unassembled WGS sequence"/>
</dbReference>
<keyword evidence="5" id="KW-1185">Reference proteome</keyword>
<evidence type="ECO:0000259" key="3">
    <source>
        <dbReference type="Pfam" id="PF20434"/>
    </source>
</evidence>
<dbReference type="RefSeq" id="WP_378969522.1">
    <property type="nucleotide sequence ID" value="NZ_JBHTBJ010000011.1"/>
</dbReference>
<evidence type="ECO:0000313" key="4">
    <source>
        <dbReference type="EMBL" id="MFC7275892.1"/>
    </source>
</evidence>